<dbReference type="EMBL" id="BRXU01000038">
    <property type="protein sequence ID" value="GLC60744.1"/>
    <property type="molecule type" value="Genomic_DNA"/>
</dbReference>
<evidence type="ECO:0000313" key="1">
    <source>
        <dbReference type="EMBL" id="GLC60744.1"/>
    </source>
</evidence>
<comment type="caution">
    <text evidence="1">The sequence shown here is derived from an EMBL/GenBank/DDBJ whole genome shotgun (WGS) entry which is preliminary data.</text>
</comment>
<evidence type="ECO:0000313" key="2">
    <source>
        <dbReference type="Proteomes" id="UP001165080"/>
    </source>
</evidence>
<organism evidence="1 2">
    <name type="scientific">Pleodorina starrii</name>
    <dbReference type="NCBI Taxonomy" id="330485"/>
    <lineage>
        <taxon>Eukaryota</taxon>
        <taxon>Viridiplantae</taxon>
        <taxon>Chlorophyta</taxon>
        <taxon>core chlorophytes</taxon>
        <taxon>Chlorophyceae</taxon>
        <taxon>CS clade</taxon>
        <taxon>Chlamydomonadales</taxon>
        <taxon>Volvocaceae</taxon>
        <taxon>Pleodorina</taxon>
    </lineage>
</organism>
<sequence>MSTPDRLADNKAAVSEALASCVSTALKIPELVAKDQGTALTELTDGLVSRESLIASTCGVVEQQLGRAVGAYTVSLEAAAAPLHRLLASAGRLEAVLAVEEAQAAKHRRGDDSRSGHTT</sequence>
<dbReference type="Proteomes" id="UP001165080">
    <property type="component" value="Unassembled WGS sequence"/>
</dbReference>
<protein>
    <submittedName>
        <fullName evidence="1">Uncharacterized protein</fullName>
    </submittedName>
</protein>
<accession>A0A9W6BYR7</accession>
<keyword evidence="2" id="KW-1185">Reference proteome</keyword>
<gene>
    <name evidence="1" type="primary">PLESTBF000818</name>
    <name evidence="1" type="ORF">PLESTB_001666100</name>
</gene>
<reference evidence="1 2" key="1">
    <citation type="journal article" date="2023" name="Commun. Biol.">
        <title>Reorganization of the ancestral sex-determining regions during the evolution of trioecy in Pleodorina starrii.</title>
        <authorList>
            <person name="Takahashi K."/>
            <person name="Suzuki S."/>
            <person name="Kawai-Toyooka H."/>
            <person name="Yamamoto K."/>
            <person name="Hamaji T."/>
            <person name="Ootsuki R."/>
            <person name="Yamaguchi H."/>
            <person name="Kawachi M."/>
            <person name="Higashiyama T."/>
            <person name="Nozaki H."/>
        </authorList>
    </citation>
    <scope>NUCLEOTIDE SEQUENCE [LARGE SCALE GENOMIC DNA]</scope>
    <source>
        <strain evidence="1 2">NIES-4479</strain>
    </source>
</reference>
<proteinExistence type="predicted"/>
<name>A0A9W6BYR7_9CHLO</name>
<dbReference type="AlphaFoldDB" id="A0A9W6BYR7"/>